<dbReference type="Proteomes" id="UP000239156">
    <property type="component" value="Unassembled WGS sequence"/>
</dbReference>
<dbReference type="EMBL" id="PKSL01000015">
    <property type="protein sequence ID" value="POW15026.1"/>
    <property type="molecule type" value="Genomic_DNA"/>
</dbReference>
<protein>
    <submittedName>
        <fullName evidence="1">Uncharacterized protein</fullName>
    </submittedName>
</protein>
<name>A0A2S4VZT5_9BASI</name>
<comment type="caution">
    <text evidence="1">The sequence shown here is derived from an EMBL/GenBank/DDBJ whole genome shotgun (WGS) entry which is preliminary data.</text>
</comment>
<sequence length="145" mass="16350">MVVRSMVSLIVPFALRQAQRDAVIAIGNTSSGYITRPFFLHRSPSARLYPLIIFIKYPSYNVIIPCLQYLWPLGPKISHQRSLRSSFAHLRRFGSACFGYLYCFTYCSTPATTIQVIQLLEVVPRSRRAEVNSLRTPAVPSISPG</sequence>
<evidence type="ECO:0000313" key="1">
    <source>
        <dbReference type="EMBL" id="POW15026.1"/>
    </source>
</evidence>
<accession>A0A2S4VZT5</accession>
<evidence type="ECO:0000313" key="2">
    <source>
        <dbReference type="Proteomes" id="UP000239156"/>
    </source>
</evidence>
<dbReference type="VEuPathDB" id="FungiDB:PSTT_02552"/>
<organism evidence="1 2">
    <name type="scientific">Puccinia striiformis</name>
    <dbReference type="NCBI Taxonomy" id="27350"/>
    <lineage>
        <taxon>Eukaryota</taxon>
        <taxon>Fungi</taxon>
        <taxon>Dikarya</taxon>
        <taxon>Basidiomycota</taxon>
        <taxon>Pucciniomycotina</taxon>
        <taxon>Pucciniomycetes</taxon>
        <taxon>Pucciniales</taxon>
        <taxon>Pucciniaceae</taxon>
        <taxon>Puccinia</taxon>
    </lineage>
</organism>
<proteinExistence type="predicted"/>
<reference evidence="1" key="1">
    <citation type="submission" date="2017-12" db="EMBL/GenBank/DDBJ databases">
        <title>Gene loss provides genomic basis for host adaptation in cereal stripe rust fungi.</title>
        <authorList>
            <person name="Xia C."/>
        </authorList>
    </citation>
    <scope>NUCLEOTIDE SEQUENCE [LARGE SCALE GENOMIC DNA]</scope>
    <source>
        <strain evidence="1">93-210</strain>
    </source>
</reference>
<keyword evidence="2" id="KW-1185">Reference proteome</keyword>
<gene>
    <name evidence="1" type="ORF">PSTT_02552</name>
</gene>
<dbReference type="AlphaFoldDB" id="A0A2S4VZT5"/>